<dbReference type="Proteomes" id="UP000239561">
    <property type="component" value="Unassembled WGS sequence"/>
</dbReference>
<dbReference type="SUPFAM" id="SSF53098">
    <property type="entry name" value="Ribonuclease H-like"/>
    <property type="match status" value="1"/>
</dbReference>
<sequence length="125" mass="13815">MLPLERKSVEPLAAHVDPLRTRARHQALHHFVAKSDWSDAAVLERVRQYVSSHMDLKGEVYWIVDDTGFRKKGKHSVGVTRQYCGEIGKQDNCQVAVSVSLATPAASVPMAFGLYLPEAWAADAA</sequence>
<dbReference type="PANTHER" id="PTHR33627:SF1">
    <property type="entry name" value="TRANSPOSASE"/>
    <property type="match status" value="1"/>
</dbReference>
<evidence type="ECO:0000259" key="1">
    <source>
        <dbReference type="Pfam" id="PF13546"/>
    </source>
</evidence>
<dbReference type="InterPro" id="IPR038721">
    <property type="entry name" value="IS701-like_DDE_dom"/>
</dbReference>
<dbReference type="Pfam" id="PF13546">
    <property type="entry name" value="DDE_5"/>
    <property type="match status" value="1"/>
</dbReference>
<accession>A0A2S7D741</accession>
<feature type="domain" description="Transposase IS701-like DDE" evidence="1">
    <location>
        <begin position="1"/>
        <end position="123"/>
    </location>
</feature>
<evidence type="ECO:0000313" key="3">
    <source>
        <dbReference type="Proteomes" id="UP000239561"/>
    </source>
</evidence>
<dbReference type="EMBL" id="MDED01000126">
    <property type="protein sequence ID" value="PPU69645.1"/>
    <property type="molecule type" value="Genomic_DNA"/>
</dbReference>
<dbReference type="InterPro" id="IPR039365">
    <property type="entry name" value="IS701-like"/>
</dbReference>
<feature type="non-terminal residue" evidence="2">
    <location>
        <position position="125"/>
    </location>
</feature>
<organism evidence="2 3">
    <name type="scientific">Xanthomonas cucurbitae</name>
    <dbReference type="NCBI Taxonomy" id="56453"/>
    <lineage>
        <taxon>Bacteria</taxon>
        <taxon>Pseudomonadati</taxon>
        <taxon>Pseudomonadota</taxon>
        <taxon>Gammaproteobacteria</taxon>
        <taxon>Lysobacterales</taxon>
        <taxon>Lysobacteraceae</taxon>
        <taxon>Xanthomonas</taxon>
    </lineage>
</organism>
<reference evidence="2 3" key="1">
    <citation type="submission" date="2016-08" db="EMBL/GenBank/DDBJ databases">
        <authorList>
            <person name="Seilhamer J.J."/>
        </authorList>
    </citation>
    <scope>NUCLEOTIDE SEQUENCE [LARGE SCALE GENOMIC DNA]</scope>
    <source>
        <strain evidence="2 3">CFBP2542</strain>
    </source>
</reference>
<protein>
    <submittedName>
        <fullName evidence="2">IS701 family transposase</fullName>
    </submittedName>
</protein>
<comment type="caution">
    <text evidence="2">The sequence shown here is derived from an EMBL/GenBank/DDBJ whole genome shotgun (WGS) entry which is preliminary data.</text>
</comment>
<gene>
    <name evidence="2" type="ORF">XcuCFBP2542_18995</name>
</gene>
<dbReference type="AlphaFoldDB" id="A0A2S7D741"/>
<proteinExistence type="predicted"/>
<dbReference type="InterPro" id="IPR012337">
    <property type="entry name" value="RNaseH-like_sf"/>
</dbReference>
<dbReference type="PANTHER" id="PTHR33627">
    <property type="entry name" value="TRANSPOSASE"/>
    <property type="match status" value="1"/>
</dbReference>
<name>A0A2S7D741_9XANT</name>
<evidence type="ECO:0000313" key="2">
    <source>
        <dbReference type="EMBL" id="PPU69645.1"/>
    </source>
</evidence>